<dbReference type="Gene3D" id="3.30.710.10">
    <property type="entry name" value="Potassium Channel Kv1.1, Chain A"/>
    <property type="match status" value="1"/>
</dbReference>
<dbReference type="AGR" id="WB:WBGene00015590"/>
<dbReference type="PANTHER" id="PTHR22743:SF165">
    <property type="entry name" value="BTB AND MATH DOMAIN CONTAINING-RELATED"/>
    <property type="match status" value="1"/>
</dbReference>
<dbReference type="ExpressionAtlas" id="A0A2K5ATM3">
    <property type="expression patterns" value="baseline and differential"/>
</dbReference>
<dbReference type="Proteomes" id="UP000001940">
    <property type="component" value="Chromosome III"/>
</dbReference>
<protein>
    <submittedName>
        <fullName evidence="3">BTB domain-containing protein</fullName>
    </submittedName>
</protein>
<dbReference type="InterPro" id="IPR052664">
    <property type="entry name" value="BTB-MATH_domain_protein"/>
</dbReference>
<evidence type="ECO:0000259" key="1">
    <source>
        <dbReference type="PROSITE" id="PS50097"/>
    </source>
</evidence>
<proteinExistence type="predicted"/>
<dbReference type="CTD" id="182393"/>
<dbReference type="InterPro" id="IPR008974">
    <property type="entry name" value="TRAF-like"/>
</dbReference>
<dbReference type="EMBL" id="BX284603">
    <property type="protein sequence ID" value="SPC47108.1"/>
    <property type="molecule type" value="Genomic_DNA"/>
</dbReference>
<dbReference type="InterPro" id="IPR011333">
    <property type="entry name" value="SKP1/BTB/POZ_sf"/>
</dbReference>
<dbReference type="SUPFAM" id="SSF54695">
    <property type="entry name" value="POZ domain"/>
    <property type="match status" value="1"/>
</dbReference>
<organism evidence="3 4">
    <name type="scientific">Caenorhabditis elegans</name>
    <dbReference type="NCBI Taxonomy" id="6239"/>
    <lineage>
        <taxon>Eukaryota</taxon>
        <taxon>Metazoa</taxon>
        <taxon>Ecdysozoa</taxon>
        <taxon>Nematoda</taxon>
        <taxon>Chromadorea</taxon>
        <taxon>Rhabditida</taxon>
        <taxon>Rhabditina</taxon>
        <taxon>Rhabditomorpha</taxon>
        <taxon>Rhabditoidea</taxon>
        <taxon>Rhabditidae</taxon>
        <taxon>Peloderinae</taxon>
        <taxon>Caenorhabditis</taxon>
    </lineage>
</organism>
<keyword evidence="4" id="KW-1185">Reference proteome</keyword>
<dbReference type="PROSITE" id="PS50144">
    <property type="entry name" value="MATH"/>
    <property type="match status" value="1"/>
</dbReference>
<dbReference type="Pfam" id="PF00651">
    <property type="entry name" value="BTB"/>
    <property type="match status" value="1"/>
</dbReference>
<reference evidence="3 4" key="1">
    <citation type="journal article" date="1998" name="Science">
        <title>Genome sequence of the nematode C. elegans: a platform for investigating biology.</title>
        <authorList>
            <consortium name="The C. elegans sequencing consortium"/>
            <person name="Sulson J.E."/>
            <person name="Waterston R."/>
        </authorList>
    </citation>
    <scope>NUCLEOTIDE SEQUENCE [LARGE SCALE GENOMIC DNA]</scope>
    <source>
        <strain evidence="3 4">Bristol N2</strain>
    </source>
</reference>
<dbReference type="Bgee" id="WBGene00015590">
    <property type="expression patterns" value="Expressed in germ line (C elegans) and 4 other cell types or tissues"/>
</dbReference>
<evidence type="ECO:0000313" key="3">
    <source>
        <dbReference type="EMBL" id="SPC47108.1"/>
    </source>
</evidence>
<dbReference type="SMART" id="SM00225">
    <property type="entry name" value="BTB"/>
    <property type="match status" value="1"/>
</dbReference>
<dbReference type="SMR" id="A0A2K5ATM3"/>
<accession>A0A2K5ATM3</accession>
<evidence type="ECO:0000313" key="5">
    <source>
        <dbReference type="WormBase" id="C08C3.2b"/>
    </source>
</evidence>
<dbReference type="SUPFAM" id="SSF49599">
    <property type="entry name" value="TRAF domain-like"/>
    <property type="match status" value="1"/>
</dbReference>
<evidence type="ECO:0000259" key="2">
    <source>
        <dbReference type="PROSITE" id="PS50144"/>
    </source>
</evidence>
<dbReference type="SMART" id="SM00061">
    <property type="entry name" value="MATH"/>
    <property type="match status" value="1"/>
</dbReference>
<dbReference type="GeneID" id="182393"/>
<dbReference type="AlphaFoldDB" id="A0A2K5ATM3"/>
<dbReference type="CDD" id="cd01165">
    <property type="entry name" value="BTB_POZ"/>
    <property type="match status" value="1"/>
</dbReference>
<dbReference type="PANTHER" id="PTHR22743">
    <property type="entry name" value="MEPRIN/TRAF-LIKE MATH FAMILY-C.ELEGANS"/>
    <property type="match status" value="1"/>
</dbReference>
<dbReference type="RefSeq" id="NP_001348656.1">
    <property type="nucleotide sequence ID" value="NM_001361734.4"/>
</dbReference>
<feature type="domain" description="MATH" evidence="2">
    <location>
        <begin position="7"/>
        <end position="125"/>
    </location>
</feature>
<gene>
    <name evidence="3 5" type="primary">bath-15</name>
    <name evidence="5" type="ORF">C08C3.2</name>
    <name evidence="3" type="ORF">CELE_C08C3.2</name>
</gene>
<dbReference type="InterPro" id="IPR002083">
    <property type="entry name" value="MATH/TRAF_dom"/>
</dbReference>
<dbReference type="WormBase" id="C08C3.2b">
    <property type="protein sequence ID" value="CE52618"/>
    <property type="gene ID" value="WBGene00015590"/>
    <property type="gene designation" value="bath-15"/>
</dbReference>
<dbReference type="Gene3D" id="2.60.210.10">
    <property type="entry name" value="Apoptosis, Tumor Necrosis Factor Receptor Associated Protein 2, Chain A"/>
    <property type="match status" value="1"/>
</dbReference>
<evidence type="ECO:0000313" key="4">
    <source>
        <dbReference type="Proteomes" id="UP000001940"/>
    </source>
</evidence>
<name>A0A2K5ATM3_CAEEL</name>
<dbReference type="OrthoDB" id="5865602at2759"/>
<dbReference type="InterPro" id="IPR000210">
    <property type="entry name" value="BTB/POZ_dom"/>
</dbReference>
<dbReference type="PROSITE" id="PS50097">
    <property type="entry name" value="BTB"/>
    <property type="match status" value="1"/>
</dbReference>
<dbReference type="Pfam" id="PF00917">
    <property type="entry name" value="MATH"/>
    <property type="match status" value="1"/>
</dbReference>
<sequence length="313" mass="35607">MVAASKEFVFHHTFKDVSQLEDGDFFKSPEEIHYNAECFRFILVIRTKDQLEAYLHCDNEKDDNVAWTVDAEFSLKIASSSGSYAMKFQKGCFDGFGLGWNDFVSWDSLTEDFLYDNSFTIEACVKITKMTGFSKDVLRSFDESEKRFSDVILVVGDEKFYVLKLFLASHSSYFNALFLGKFKEADQSEVTLQNIDPTDFQSLLEVLYGEPAIDDGTIDGVLLLAHMLDVTLAIRKCEEFLIEKSMKSMRELLKMANQYQLENLKTVCISKINTIDEIEAAMAYNPEEMDPIVLATLLKKSTALHRSAISDSV</sequence>
<feature type="domain" description="BTB" evidence="1">
    <location>
        <begin position="149"/>
        <end position="208"/>
    </location>
</feature>
<dbReference type="CDD" id="cd00121">
    <property type="entry name" value="MATH"/>
    <property type="match status" value="1"/>
</dbReference>